<dbReference type="EMBL" id="CP002360">
    <property type="protein sequence ID" value="AEE97834.1"/>
    <property type="molecule type" value="Genomic_DNA"/>
</dbReference>
<dbReference type="PANTHER" id="PTHR36120:SF1">
    <property type="entry name" value="L-FUCOSE ISOMERASE C-TERMINAL DOMAIN-CONTAINING PROTEIN"/>
    <property type="match status" value="1"/>
</dbReference>
<proteinExistence type="predicted"/>
<dbReference type="GO" id="GO:0005737">
    <property type="term" value="C:cytoplasm"/>
    <property type="evidence" value="ECO:0007669"/>
    <property type="project" value="InterPro"/>
</dbReference>
<reference evidence="5" key="1">
    <citation type="submission" date="2010-11" db="EMBL/GenBank/DDBJ databases">
        <title>The complete genome of Mahella australiensis DSM 15567.</title>
        <authorList>
            <consortium name="US DOE Joint Genome Institute (JGI-PGF)"/>
            <person name="Lucas S."/>
            <person name="Copeland A."/>
            <person name="Lapidus A."/>
            <person name="Bruce D."/>
            <person name="Goodwin L."/>
            <person name="Pitluck S."/>
            <person name="Kyrpides N."/>
            <person name="Mavromatis K."/>
            <person name="Pagani I."/>
            <person name="Ivanova N."/>
            <person name="Teshima H."/>
            <person name="Brettin T."/>
            <person name="Detter J.C."/>
            <person name="Han C."/>
            <person name="Tapia R."/>
            <person name="Land M."/>
            <person name="Hauser L."/>
            <person name="Markowitz V."/>
            <person name="Cheng J.-F."/>
            <person name="Hugenholtz P."/>
            <person name="Woyke T."/>
            <person name="Wu D."/>
            <person name="Spring S."/>
            <person name="Pukall R."/>
            <person name="Steenblock K."/>
            <person name="Schneider S."/>
            <person name="Klenk H.-P."/>
            <person name="Eisen J.A."/>
        </authorList>
    </citation>
    <scope>NUCLEOTIDE SEQUENCE [LARGE SCALE GENOMIC DNA]</scope>
    <source>
        <strain evidence="5">DSM 15567 / CIP 107919 / 50-1 BON</strain>
    </source>
</reference>
<dbReference type="GO" id="GO:0008736">
    <property type="term" value="F:L-fucose isomerase activity"/>
    <property type="evidence" value="ECO:0007669"/>
    <property type="project" value="InterPro"/>
</dbReference>
<dbReference type="KEGG" id="mas:Mahau_2698"/>
<dbReference type="GO" id="GO:0006004">
    <property type="term" value="P:fucose metabolic process"/>
    <property type="evidence" value="ECO:0007669"/>
    <property type="project" value="InterPro"/>
</dbReference>
<dbReference type="RefSeq" id="WP_013782257.1">
    <property type="nucleotide sequence ID" value="NC_015520.1"/>
</dbReference>
<dbReference type="SUPFAM" id="SSF50443">
    <property type="entry name" value="FucI/AraA C-terminal domain-like"/>
    <property type="match status" value="1"/>
</dbReference>
<dbReference type="InterPro" id="IPR004216">
    <property type="entry name" value="Fuc/Ara_isomerase_C"/>
</dbReference>
<dbReference type="Proteomes" id="UP000008457">
    <property type="component" value="Chromosome"/>
</dbReference>
<dbReference type="SUPFAM" id="SSF53743">
    <property type="entry name" value="FucI/AraA N-terminal and middle domains"/>
    <property type="match status" value="1"/>
</dbReference>
<accession>F3ZZ52</accession>
<dbReference type="InterPro" id="IPR009015">
    <property type="entry name" value="Fucose_isomerase_N/cen_sf"/>
</dbReference>
<dbReference type="AlphaFoldDB" id="F3ZZ52"/>
<reference evidence="4 5" key="2">
    <citation type="journal article" date="2011" name="Stand. Genomic Sci.">
        <title>Complete genome sequence of Mahella australiensis type strain (50-1 BON).</title>
        <authorList>
            <person name="Sikorski J."/>
            <person name="Teshima H."/>
            <person name="Nolan M."/>
            <person name="Lucas S."/>
            <person name="Hammon N."/>
            <person name="Deshpande S."/>
            <person name="Cheng J.F."/>
            <person name="Pitluck S."/>
            <person name="Liolios K."/>
            <person name="Pagani I."/>
            <person name="Ivanova N."/>
            <person name="Huntemann M."/>
            <person name="Mavromatis K."/>
            <person name="Ovchinikova G."/>
            <person name="Pati A."/>
            <person name="Tapia R."/>
            <person name="Han C."/>
            <person name="Goodwin L."/>
            <person name="Chen A."/>
            <person name="Palaniappan K."/>
            <person name="Land M."/>
            <person name="Hauser L."/>
            <person name="Ngatchou-Djao O.D."/>
            <person name="Rohde M."/>
            <person name="Pukall R."/>
            <person name="Spring S."/>
            <person name="Abt B."/>
            <person name="Goker M."/>
            <person name="Detter J.C."/>
            <person name="Woyke T."/>
            <person name="Bristow J."/>
            <person name="Markowitz V."/>
            <person name="Hugenholtz P."/>
            <person name="Eisen J.A."/>
            <person name="Kyrpides N.C."/>
            <person name="Klenk H.P."/>
            <person name="Lapidus A."/>
        </authorList>
    </citation>
    <scope>NUCLEOTIDE SEQUENCE [LARGE SCALE GENOMIC DNA]</scope>
    <source>
        <strain evidence="5">DSM 15567 / CIP 107919 / 50-1 BON</strain>
    </source>
</reference>
<keyword evidence="2" id="KW-0119">Carbohydrate metabolism</keyword>
<dbReference type="Pfam" id="PF02952">
    <property type="entry name" value="Fucose_iso_C"/>
    <property type="match status" value="1"/>
</dbReference>
<evidence type="ECO:0000256" key="1">
    <source>
        <dbReference type="ARBA" id="ARBA00023235"/>
    </source>
</evidence>
<dbReference type="STRING" id="697281.Mahau_2698"/>
<organism evidence="4 5">
    <name type="scientific">Mahella australiensis (strain DSM 15567 / CIP 107919 / 50-1 BON)</name>
    <dbReference type="NCBI Taxonomy" id="697281"/>
    <lineage>
        <taxon>Bacteria</taxon>
        <taxon>Bacillati</taxon>
        <taxon>Bacillota</taxon>
        <taxon>Clostridia</taxon>
        <taxon>Thermoanaerobacterales</taxon>
        <taxon>Thermoanaerobacterales Family IV. Incertae Sedis</taxon>
        <taxon>Mahella</taxon>
    </lineage>
</organism>
<evidence type="ECO:0000256" key="2">
    <source>
        <dbReference type="ARBA" id="ARBA00023277"/>
    </source>
</evidence>
<dbReference type="PANTHER" id="PTHR36120">
    <property type="entry name" value="FUCOSE ISOMERASE"/>
    <property type="match status" value="1"/>
</dbReference>
<keyword evidence="1 4" id="KW-0413">Isomerase</keyword>
<dbReference type="HOGENOM" id="CLU_045643_1_0_9"/>
<name>F3ZZ52_MAHA5</name>
<sequence>MSKTDSIEHIRVGYLPLVRLTFDTVAADEACVKTADELKKAGINLVWDGKSASDTTQAAAAVKELADKAVDVIIMQSATFVDGQFALAVAQNWNGPIILWSVDEPTLTGRLRLNSLTGANLLANTLYSIRRNFKFVHGNPDDKETLSQIIGYIRVIGVLRELNGATLGVFGNQPSGYYPSAVDELGLAGLLGVNVRRYNLNGLFDEAEQVTDAQAREVIDRLSNDVEGIPIETSQTIKSAKMYLTLQKLVEQHNLLGVAVECWPGFFNDYGSAACSALSELNELGVMAACEADVNGLISMIIESRLSGENAYLGDMVRINKEQNSAVFWHCGTGARCLAAPGCKPVASVHPNRKQGLVYDFVLKPGNVTIMRLSKGLSDFRMLVMEGKALDENSSHFTGTSVEIRFDKNIEDIAETLFYNGIEHHYCIGYGNHSRQLFELAREIGIDVLKV</sequence>
<keyword evidence="5" id="KW-1185">Reference proteome</keyword>
<evidence type="ECO:0000313" key="5">
    <source>
        <dbReference type="Proteomes" id="UP000008457"/>
    </source>
</evidence>
<evidence type="ECO:0000313" key="4">
    <source>
        <dbReference type="EMBL" id="AEE97834.1"/>
    </source>
</evidence>
<dbReference type="eggNOG" id="COG2407">
    <property type="taxonomic scope" value="Bacteria"/>
</dbReference>
<gene>
    <name evidence="4" type="ordered locus">Mahau_2698</name>
</gene>
<dbReference type="InterPro" id="IPR015888">
    <property type="entry name" value="Fuc_isomerase_C"/>
</dbReference>
<evidence type="ECO:0000259" key="3">
    <source>
        <dbReference type="Pfam" id="PF02952"/>
    </source>
</evidence>
<protein>
    <submittedName>
        <fullName evidence="4">L-fucose isomerase</fullName>
    </submittedName>
</protein>
<feature type="domain" description="L-fucose isomerase C-terminal" evidence="3">
    <location>
        <begin position="364"/>
        <end position="449"/>
    </location>
</feature>